<evidence type="ECO:0000313" key="1">
    <source>
        <dbReference type="EMBL" id="UYW02076.1"/>
    </source>
</evidence>
<accession>A0ABY6M443</accession>
<organism evidence="1 2">
    <name type="scientific">Flavobacterium agricola</name>
    <dbReference type="NCBI Taxonomy" id="2870839"/>
    <lineage>
        <taxon>Bacteria</taxon>
        <taxon>Pseudomonadati</taxon>
        <taxon>Bacteroidota</taxon>
        <taxon>Flavobacteriia</taxon>
        <taxon>Flavobacteriales</taxon>
        <taxon>Flavobacteriaceae</taxon>
        <taxon>Flavobacterium</taxon>
    </lineage>
</organism>
<dbReference type="RefSeq" id="WP_264434561.1">
    <property type="nucleotide sequence ID" value="NZ_CP081495.1"/>
</dbReference>
<evidence type="ECO:0008006" key="3">
    <source>
        <dbReference type="Google" id="ProtNLM"/>
    </source>
</evidence>
<keyword evidence="2" id="KW-1185">Reference proteome</keyword>
<gene>
    <name evidence="1" type="ORF">K5I29_04025</name>
</gene>
<dbReference type="Proteomes" id="UP001163328">
    <property type="component" value="Chromosome"/>
</dbReference>
<protein>
    <recommendedName>
        <fullName evidence="3">XRE family transcriptional regulator</fullName>
    </recommendedName>
</protein>
<proteinExistence type="predicted"/>
<sequence>MYDCDKRMIEVIEYLIAQKKVKNKRWFCLSIDMTPETYYKILKGINHFTTVQIQKTCDLYKVNANYIFGIEDNMFYKK</sequence>
<evidence type="ECO:0000313" key="2">
    <source>
        <dbReference type="Proteomes" id="UP001163328"/>
    </source>
</evidence>
<name>A0ABY6M443_9FLAO</name>
<dbReference type="EMBL" id="CP081495">
    <property type="protein sequence ID" value="UYW02076.1"/>
    <property type="molecule type" value="Genomic_DNA"/>
</dbReference>
<reference evidence="1" key="1">
    <citation type="submission" date="2021-08" db="EMBL/GenBank/DDBJ databases">
        <title>Flavobacterium sp. strain CC-SYL302.</title>
        <authorList>
            <person name="Lin S.-Y."/>
            <person name="Lee T.-H."/>
            <person name="Young C.-C."/>
        </authorList>
    </citation>
    <scope>NUCLEOTIDE SEQUENCE</scope>
    <source>
        <strain evidence="1">CC-SYL302</strain>
    </source>
</reference>